<protein>
    <recommendedName>
        <fullName evidence="5">Pseudouridine synthase</fullName>
        <ecNumber evidence="5">5.4.99.-</ecNumber>
    </recommendedName>
</protein>
<accession>G8PCS8</accession>
<evidence type="ECO:0000256" key="1">
    <source>
        <dbReference type="ARBA" id="ARBA00000073"/>
    </source>
</evidence>
<evidence type="ECO:0000259" key="6">
    <source>
        <dbReference type="Pfam" id="PF00849"/>
    </source>
</evidence>
<dbReference type="InterPro" id="IPR050188">
    <property type="entry name" value="RluA_PseudoU_synthase"/>
</dbReference>
<dbReference type="eggNOG" id="COG0564">
    <property type="taxonomic scope" value="Bacteria"/>
</dbReference>
<dbReference type="PANTHER" id="PTHR21600:SF35">
    <property type="entry name" value="PSEUDOURIDINE SYNTHASE"/>
    <property type="match status" value="1"/>
</dbReference>
<evidence type="ECO:0000256" key="4">
    <source>
        <dbReference type="PROSITE-ProRule" id="PRU00182"/>
    </source>
</evidence>
<keyword evidence="5" id="KW-0413">Isomerase</keyword>
<sequence>MKSIKFNGGNIKVNGVDRHTNYMVRQKDIVEVRLPAEPSNPHVTFSKKSIEIVYEDDNFLVVNKPPYLATVQSSSNQVDTLVNRVKYYLYESKNESQIVHVVTRLDQDTSGLVLFAKHRFAHTVLDRQLKKHSIKKMYKAIVVGYFPKKYGVIDSFIKRDPSSFIKRMVGEDGKKSLTEYWVRKEMKGYSLVEIRLHTGRTHQIRVHMASIGHALLGDPLYNQNDRGVILKRQALCCYSLQFYSPFDQKDIKCQIPISEDMINAWKQLKEE</sequence>
<name>G8PCS8_PEDCP</name>
<dbReference type="InterPro" id="IPR006224">
    <property type="entry name" value="PsdUridine_synth_RluA-like_CS"/>
</dbReference>
<dbReference type="EMBL" id="CP003137">
    <property type="protein sequence ID" value="AEV95063.1"/>
    <property type="molecule type" value="Genomic_DNA"/>
</dbReference>
<dbReference type="GO" id="GO:0009982">
    <property type="term" value="F:pseudouridine synthase activity"/>
    <property type="evidence" value="ECO:0007669"/>
    <property type="project" value="InterPro"/>
</dbReference>
<dbReference type="GO" id="GO:0000455">
    <property type="term" value="P:enzyme-directed rRNA pseudouridine synthesis"/>
    <property type="evidence" value="ECO:0007669"/>
    <property type="project" value="TreeGrafter"/>
</dbReference>
<dbReference type="STRING" id="701521.PECL_789"/>
<dbReference type="EC" id="5.4.99.-" evidence="5"/>
<dbReference type="InterPro" id="IPR020103">
    <property type="entry name" value="PsdUridine_synth_cat_dom_sf"/>
</dbReference>
<reference evidence="7 8" key="1">
    <citation type="journal article" date="2012" name="J. Bacteriol.">
        <title>Complete Genome Sequence of the Beer Spoilage Organism Pediococcus claussenii ATCC BAA-344T.</title>
        <authorList>
            <person name="Pittet V."/>
            <person name="Abegunde T."/>
            <person name="Marfleet T."/>
            <person name="Haakensen M."/>
            <person name="Morrow K."/>
            <person name="Jayaprakash T."/>
            <person name="Schroeder K."/>
            <person name="Trost B."/>
            <person name="Byrns S."/>
            <person name="Bergsveinson J."/>
            <person name="Kusalik A."/>
            <person name="Ziola B."/>
        </authorList>
    </citation>
    <scope>NUCLEOTIDE SEQUENCE [LARGE SCALE GENOMIC DNA]</scope>
    <source>
        <strain evidence="7 8">ATCC BAA-344</strain>
    </source>
</reference>
<dbReference type="HOGENOM" id="CLU_016902_8_2_9"/>
<dbReference type="AlphaFoldDB" id="G8PCS8"/>
<dbReference type="NCBIfam" id="TIGR00005">
    <property type="entry name" value="rluA_subfam"/>
    <property type="match status" value="1"/>
</dbReference>
<gene>
    <name evidence="7" type="ordered locus">PECL_789</name>
</gene>
<dbReference type="GO" id="GO:0003723">
    <property type="term" value="F:RNA binding"/>
    <property type="evidence" value="ECO:0007669"/>
    <property type="project" value="UniProtKB-KW"/>
</dbReference>
<dbReference type="Pfam" id="PF00849">
    <property type="entry name" value="PseudoU_synth_2"/>
    <property type="match status" value="1"/>
</dbReference>
<keyword evidence="8" id="KW-1185">Reference proteome</keyword>
<comment type="function">
    <text evidence="5">Responsible for synthesis of pseudouridine from uracil.</text>
</comment>
<dbReference type="GO" id="GO:0140098">
    <property type="term" value="F:catalytic activity, acting on RNA"/>
    <property type="evidence" value="ECO:0007669"/>
    <property type="project" value="UniProtKB-ARBA"/>
</dbReference>
<dbReference type="CDD" id="cd02869">
    <property type="entry name" value="PseudoU_synth_RluA_like"/>
    <property type="match status" value="1"/>
</dbReference>
<organism evidence="7 8">
    <name type="scientific">Pediococcus claussenii (strain ATCC BAA-344 / DSM 14800 / JCM 18046 / KCTC 3811 / LMG 21948 / P06)</name>
    <dbReference type="NCBI Taxonomy" id="701521"/>
    <lineage>
        <taxon>Bacteria</taxon>
        <taxon>Bacillati</taxon>
        <taxon>Bacillota</taxon>
        <taxon>Bacilli</taxon>
        <taxon>Lactobacillales</taxon>
        <taxon>Lactobacillaceae</taxon>
        <taxon>Pediococcus</taxon>
    </lineage>
</organism>
<dbReference type="PROSITE" id="PS01129">
    <property type="entry name" value="PSI_RLU"/>
    <property type="match status" value="1"/>
</dbReference>
<dbReference type="InterPro" id="IPR006145">
    <property type="entry name" value="PsdUridine_synth_RsuA/RluA"/>
</dbReference>
<dbReference type="PROSITE" id="PS50889">
    <property type="entry name" value="S4"/>
    <property type="match status" value="1"/>
</dbReference>
<feature type="domain" description="Pseudouridine synthase RsuA/RluA-like" evidence="6">
    <location>
        <begin position="58"/>
        <end position="210"/>
    </location>
</feature>
<evidence type="ECO:0000256" key="3">
    <source>
        <dbReference type="PIRSR" id="PIRSR606225-1"/>
    </source>
</evidence>
<dbReference type="KEGG" id="pce:PECL_789"/>
<dbReference type="SUPFAM" id="SSF55120">
    <property type="entry name" value="Pseudouridine synthase"/>
    <property type="match status" value="1"/>
</dbReference>
<evidence type="ECO:0000256" key="5">
    <source>
        <dbReference type="RuleBase" id="RU362028"/>
    </source>
</evidence>
<feature type="active site" evidence="3">
    <location>
        <position position="106"/>
    </location>
</feature>
<dbReference type="InterPro" id="IPR006225">
    <property type="entry name" value="PsdUridine_synth_RluC/D"/>
</dbReference>
<dbReference type="PANTHER" id="PTHR21600">
    <property type="entry name" value="MITOCHONDRIAL RNA PSEUDOURIDINE SYNTHASE"/>
    <property type="match status" value="1"/>
</dbReference>
<dbReference type="PATRIC" id="fig|701521.8.peg.741"/>
<dbReference type="Gene3D" id="3.30.2350.10">
    <property type="entry name" value="Pseudouridine synthase"/>
    <property type="match status" value="1"/>
</dbReference>
<keyword evidence="4" id="KW-0694">RNA-binding</keyword>
<comment type="similarity">
    <text evidence="2 5">Belongs to the pseudouridine synthase RluA family.</text>
</comment>
<evidence type="ECO:0000256" key="2">
    <source>
        <dbReference type="ARBA" id="ARBA00010876"/>
    </source>
</evidence>
<evidence type="ECO:0000313" key="7">
    <source>
        <dbReference type="EMBL" id="AEV95063.1"/>
    </source>
</evidence>
<proteinExistence type="inferred from homology"/>
<evidence type="ECO:0000313" key="8">
    <source>
        <dbReference type="Proteomes" id="UP000005444"/>
    </source>
</evidence>
<comment type="catalytic activity">
    <reaction evidence="1 5">
        <text>a uridine in RNA = a pseudouridine in RNA</text>
        <dbReference type="Rhea" id="RHEA:48348"/>
        <dbReference type="Rhea" id="RHEA-COMP:12068"/>
        <dbReference type="Rhea" id="RHEA-COMP:12069"/>
        <dbReference type="ChEBI" id="CHEBI:65314"/>
        <dbReference type="ChEBI" id="CHEBI:65315"/>
    </reaction>
</comment>
<dbReference type="Proteomes" id="UP000005444">
    <property type="component" value="Chromosome"/>
</dbReference>